<proteinExistence type="predicted"/>
<dbReference type="OrthoDB" id="2679563at2"/>
<organism evidence="3 4">
    <name type="scientific">Kroppenstedtia eburnea</name>
    <dbReference type="NCBI Taxonomy" id="714067"/>
    <lineage>
        <taxon>Bacteria</taxon>
        <taxon>Bacillati</taxon>
        <taxon>Bacillota</taxon>
        <taxon>Bacilli</taxon>
        <taxon>Bacillales</taxon>
        <taxon>Thermoactinomycetaceae</taxon>
        <taxon>Kroppenstedtia</taxon>
    </lineage>
</organism>
<feature type="signal peptide" evidence="1">
    <location>
        <begin position="1"/>
        <end position="26"/>
    </location>
</feature>
<protein>
    <submittedName>
        <fullName evidence="3">YtkA-like</fullName>
    </submittedName>
</protein>
<dbReference type="AlphaFoldDB" id="A0A1N7IYB3"/>
<sequence length="130" mass="13934">MTILKRIAFLAVTCLLLASCSPGDGSADSQPISGGLTLRVKSEPKQPQPHQETKLIVQVLAKDQPVTGAKVEMGIRHDADKQMERVKAKLSATGDYMVKKTFHHPGVYHLTVSAGKGDISATASKDLIVE</sequence>
<reference evidence="4" key="1">
    <citation type="submission" date="2017-01" db="EMBL/GenBank/DDBJ databases">
        <authorList>
            <person name="Varghese N."/>
            <person name="Submissions S."/>
        </authorList>
    </citation>
    <scope>NUCLEOTIDE SEQUENCE [LARGE SCALE GENOMIC DNA]</scope>
    <source>
        <strain evidence="4">DSM 45196</strain>
    </source>
</reference>
<gene>
    <name evidence="3" type="ORF">SAMN05421790_101494</name>
</gene>
<accession>A0A1N7IYB3</accession>
<feature type="chain" id="PRO_5038792961" evidence="1">
    <location>
        <begin position="27"/>
        <end position="130"/>
    </location>
</feature>
<dbReference type="Proteomes" id="UP000186795">
    <property type="component" value="Unassembled WGS sequence"/>
</dbReference>
<dbReference type="RefSeq" id="WP_009708865.1">
    <property type="nucleotide sequence ID" value="NZ_CP048103.1"/>
</dbReference>
<keyword evidence="1" id="KW-0732">Signal</keyword>
<name>A0A1N7IYB3_9BACL</name>
<feature type="domain" description="YtkA-like" evidence="2">
    <location>
        <begin position="43"/>
        <end position="112"/>
    </location>
</feature>
<dbReference type="InterPro" id="IPR032693">
    <property type="entry name" value="YtkA-like_dom"/>
</dbReference>
<keyword evidence="4" id="KW-1185">Reference proteome</keyword>
<evidence type="ECO:0000256" key="1">
    <source>
        <dbReference type="SAM" id="SignalP"/>
    </source>
</evidence>
<evidence type="ECO:0000259" key="2">
    <source>
        <dbReference type="Pfam" id="PF13115"/>
    </source>
</evidence>
<dbReference type="EMBL" id="FTOD01000001">
    <property type="protein sequence ID" value="SIS41997.1"/>
    <property type="molecule type" value="Genomic_DNA"/>
</dbReference>
<dbReference type="Pfam" id="PF13115">
    <property type="entry name" value="YtkA"/>
    <property type="match status" value="1"/>
</dbReference>
<evidence type="ECO:0000313" key="4">
    <source>
        <dbReference type="Proteomes" id="UP000186795"/>
    </source>
</evidence>
<evidence type="ECO:0000313" key="3">
    <source>
        <dbReference type="EMBL" id="SIS41997.1"/>
    </source>
</evidence>
<dbReference type="PROSITE" id="PS51257">
    <property type="entry name" value="PROKAR_LIPOPROTEIN"/>
    <property type="match status" value="1"/>
</dbReference>